<proteinExistence type="predicted"/>
<evidence type="ECO:0000256" key="1">
    <source>
        <dbReference type="SAM" id="MobiDB-lite"/>
    </source>
</evidence>
<evidence type="ECO:0000313" key="4">
    <source>
        <dbReference type="Proteomes" id="UP001075354"/>
    </source>
</evidence>
<organism evidence="3 4">
    <name type="scientific">Megalurothrips usitatus</name>
    <name type="common">bean blossom thrips</name>
    <dbReference type="NCBI Taxonomy" id="439358"/>
    <lineage>
        <taxon>Eukaryota</taxon>
        <taxon>Metazoa</taxon>
        <taxon>Ecdysozoa</taxon>
        <taxon>Arthropoda</taxon>
        <taxon>Hexapoda</taxon>
        <taxon>Insecta</taxon>
        <taxon>Pterygota</taxon>
        <taxon>Neoptera</taxon>
        <taxon>Paraneoptera</taxon>
        <taxon>Thysanoptera</taxon>
        <taxon>Terebrantia</taxon>
        <taxon>Thripoidea</taxon>
        <taxon>Thripidae</taxon>
        <taxon>Megalurothrips</taxon>
    </lineage>
</organism>
<evidence type="ECO:0000259" key="2">
    <source>
        <dbReference type="Pfam" id="PF25273"/>
    </source>
</evidence>
<gene>
    <name evidence="3" type="ORF">ONE63_011464</name>
</gene>
<evidence type="ECO:0000313" key="3">
    <source>
        <dbReference type="EMBL" id="KAJ1518929.1"/>
    </source>
</evidence>
<protein>
    <recommendedName>
        <fullName evidence="2">DUF7869 domain-containing protein</fullName>
    </recommendedName>
</protein>
<dbReference type="PANTHER" id="PTHR10773:SF19">
    <property type="match status" value="1"/>
</dbReference>
<accession>A0AAV7X2D8</accession>
<reference evidence="3" key="1">
    <citation type="submission" date="2022-12" db="EMBL/GenBank/DDBJ databases">
        <title>Chromosome-level genome assembly of the bean flower thrips Megalurothrips usitatus.</title>
        <authorList>
            <person name="Ma L."/>
            <person name="Liu Q."/>
            <person name="Li H."/>
            <person name="Cai W."/>
        </authorList>
    </citation>
    <scope>NUCLEOTIDE SEQUENCE</scope>
    <source>
        <strain evidence="3">Cailab_2022a</strain>
    </source>
</reference>
<dbReference type="PANTHER" id="PTHR10773">
    <property type="entry name" value="DNA-DIRECTED RNA POLYMERASES I, II, AND III SUBUNIT RPABC2"/>
    <property type="match status" value="1"/>
</dbReference>
<dbReference type="InterPro" id="IPR057191">
    <property type="entry name" value="DUF7869"/>
</dbReference>
<feature type="region of interest" description="Disordered" evidence="1">
    <location>
        <begin position="447"/>
        <end position="516"/>
    </location>
</feature>
<keyword evidence="4" id="KW-1185">Reference proteome</keyword>
<comment type="caution">
    <text evidence="3">The sequence shown here is derived from an EMBL/GenBank/DDBJ whole genome shotgun (WGS) entry which is preliminary data.</text>
</comment>
<sequence length="516" mass="60151">MFLDTFDISVRVVKTAVSKNSPDKRGVHQNRVRLSPSLIDSVKTHIKSFPMVESHYCSVDLRKKYLDEYLSVAKMHRLYLMGRPTEGAHTASLRQYRDIFNTYFDIGFFKPKKDRCAACTQWESLTAEQKLNEDTAQSHKNHQESKKKVRALKKEDKTLSKLDDCKKMRVLTVDLQKVLYSPKSDMAEFYYKSKVSCYNFTLYDCSVREGHLYVWDQTVGKRGSDEISSCMLNYFERLCKQGVSEFHIYSDSCTGQNKNQFLFSMYYMAAMKFNITIIHRYLEKGHTQMECDSVHARIEKKTKKLDIFTPNEWYGHMKTAKAQKPPYQVNKLNQKQIFSFRKLSDDHFHWVKVPVSKIREIKIECSSPGTASHSVSWDEPEQKVNIMVKKAGRPINWATYQPPLSYHGLLPLPKKLKDDIKWYLTKKFIPPAYLDYFNSVVQIEPSDDNNNVEGGDLDTPEEIQPDQHTLNDLMQNEYDENEDRLQEADPFYQNDDADEDADNPGTLSEIDSDCEF</sequence>
<dbReference type="Pfam" id="PF25273">
    <property type="entry name" value="DUF7869"/>
    <property type="match status" value="1"/>
</dbReference>
<name>A0AAV7X2D8_9NEOP</name>
<feature type="compositionally biased region" description="Acidic residues" evidence="1">
    <location>
        <begin position="455"/>
        <end position="464"/>
    </location>
</feature>
<dbReference type="AlphaFoldDB" id="A0AAV7X2D8"/>
<feature type="domain" description="DUF7869" evidence="2">
    <location>
        <begin position="213"/>
        <end position="351"/>
    </location>
</feature>
<dbReference type="Proteomes" id="UP001075354">
    <property type="component" value="Unassembled WGS sequence"/>
</dbReference>
<dbReference type="EMBL" id="JAPTSV010000812">
    <property type="protein sequence ID" value="KAJ1518929.1"/>
    <property type="molecule type" value="Genomic_DNA"/>
</dbReference>